<feature type="compositionally biased region" description="Basic and acidic residues" evidence="1">
    <location>
        <begin position="10"/>
        <end position="25"/>
    </location>
</feature>
<evidence type="ECO:0008006" key="5">
    <source>
        <dbReference type="Google" id="ProtNLM"/>
    </source>
</evidence>
<evidence type="ECO:0000256" key="2">
    <source>
        <dbReference type="SAM" id="Phobius"/>
    </source>
</evidence>
<keyword evidence="2" id="KW-1133">Transmembrane helix</keyword>
<dbReference type="InterPro" id="IPR010767">
    <property type="entry name" value="Phage_CGC-2007_Cje0229"/>
</dbReference>
<dbReference type="STRING" id="314285.KT71_06664"/>
<reference evidence="3 4" key="1">
    <citation type="journal article" date="2007" name="Proc. Natl. Acad. Sci. U.S.A.">
        <title>Characterization of a marine gammaproteobacterium capable of aerobic anoxygenic photosynthesis.</title>
        <authorList>
            <person name="Fuchs B.M."/>
            <person name="Spring S."/>
            <person name="Teeling H."/>
            <person name="Quast C."/>
            <person name="Wulf J."/>
            <person name="Schattenhofer M."/>
            <person name="Yan S."/>
            <person name="Ferriera S."/>
            <person name="Johnson J."/>
            <person name="Glockner F.O."/>
            <person name="Amann R."/>
        </authorList>
    </citation>
    <scope>NUCLEOTIDE SEQUENCE [LARGE SCALE GENOMIC DNA]</scope>
    <source>
        <strain evidence="3">KT71</strain>
    </source>
</reference>
<evidence type="ECO:0000313" key="3">
    <source>
        <dbReference type="EMBL" id="EAQ96684.1"/>
    </source>
</evidence>
<feature type="transmembrane region" description="Helical" evidence="2">
    <location>
        <begin position="233"/>
        <end position="250"/>
    </location>
</feature>
<name>A4ABD0_9GAMM</name>
<dbReference type="Proteomes" id="UP000019205">
    <property type="component" value="Chromosome"/>
</dbReference>
<reference evidence="3 4" key="2">
    <citation type="journal article" date="2009" name="PLoS ONE">
        <title>The photosynthetic apparatus and its regulation in the aerobic gammaproteobacterium Congregibacter litoralis gen. nov., sp. nov.</title>
        <authorList>
            <person name="Spring S."/>
            <person name="Lunsdorf H."/>
            <person name="Fuchs B.M."/>
            <person name="Tindall B.J."/>
        </authorList>
    </citation>
    <scope>NUCLEOTIDE SEQUENCE [LARGE SCALE GENOMIC DNA]</scope>
    <source>
        <strain evidence="3">KT71</strain>
    </source>
</reference>
<sequence length="304" mass="33673">MYISQTSSEAGDKLLSAERESKQDTPEVYGEGTGFTISLSIPRIIFKSFVTDPNASSLQQISLATKKREFYLTEDWRASIVSDRYPGLSGTIVVPEKTQGVRFVFDGASIPVPWLISLLTIGVLRPLGMLLVASILHDYAFRYGYLTKETSQGHRTQFPVRRDVADALFRDIISTVNGNRFVGFVAWYFVRLGYWLRVPFNGETGHKPVVVGLSFLFLLIVAALLVVQFNVDTILVVLLTTYLFFYLVTLKTIDALSAGWFVFWEIVILTVGAVLLWAAATTNALPADQASANDHKPPSAGASF</sequence>
<dbReference type="Pfam" id="PF07087">
    <property type="entry name" value="DUF1353"/>
    <property type="match status" value="1"/>
</dbReference>
<keyword evidence="4" id="KW-1185">Reference proteome</keyword>
<evidence type="ECO:0000313" key="4">
    <source>
        <dbReference type="Proteomes" id="UP000019205"/>
    </source>
</evidence>
<dbReference type="EMBL" id="AAOA02000004">
    <property type="protein sequence ID" value="EAQ96684.1"/>
    <property type="molecule type" value="Genomic_DNA"/>
</dbReference>
<dbReference type="AlphaFoldDB" id="A4ABD0"/>
<proteinExistence type="predicted"/>
<feature type="region of interest" description="Disordered" evidence="1">
    <location>
        <begin position="1"/>
        <end position="27"/>
    </location>
</feature>
<organism evidence="3 4">
    <name type="scientific">Congregibacter litoralis KT71</name>
    <dbReference type="NCBI Taxonomy" id="314285"/>
    <lineage>
        <taxon>Bacteria</taxon>
        <taxon>Pseudomonadati</taxon>
        <taxon>Pseudomonadota</taxon>
        <taxon>Gammaproteobacteria</taxon>
        <taxon>Cellvibrionales</taxon>
        <taxon>Halieaceae</taxon>
        <taxon>Congregibacter</taxon>
    </lineage>
</organism>
<evidence type="ECO:0000256" key="1">
    <source>
        <dbReference type="SAM" id="MobiDB-lite"/>
    </source>
</evidence>
<protein>
    <recommendedName>
        <fullName evidence="5">DUF1353 domain-containing protein</fullName>
    </recommendedName>
</protein>
<feature type="transmembrane region" description="Helical" evidence="2">
    <location>
        <begin position="208"/>
        <end position="227"/>
    </location>
</feature>
<dbReference type="eggNOG" id="ENOG5031NHJ">
    <property type="taxonomic scope" value="Bacteria"/>
</dbReference>
<keyword evidence="2" id="KW-0472">Membrane</keyword>
<comment type="caution">
    <text evidence="3">The sequence shown here is derived from an EMBL/GenBank/DDBJ whole genome shotgun (WGS) entry which is preliminary data.</text>
</comment>
<accession>A4ABD0</accession>
<feature type="transmembrane region" description="Helical" evidence="2">
    <location>
        <begin position="112"/>
        <end position="136"/>
    </location>
</feature>
<dbReference type="RefSeq" id="WP_008293754.1">
    <property type="nucleotide sequence ID" value="NZ_CM002299.1"/>
</dbReference>
<gene>
    <name evidence="3" type="ORF">KT71_06664</name>
</gene>
<keyword evidence="2" id="KW-0812">Transmembrane</keyword>
<feature type="transmembrane region" description="Helical" evidence="2">
    <location>
        <begin position="178"/>
        <end position="196"/>
    </location>
</feature>
<dbReference type="HOGENOM" id="CLU_914350_0_0_6"/>
<feature type="transmembrane region" description="Helical" evidence="2">
    <location>
        <begin position="262"/>
        <end position="280"/>
    </location>
</feature>